<name>A0A6C1EA90_SACPS</name>
<evidence type="ECO:0000313" key="3">
    <source>
        <dbReference type="EMBL" id="QID86172.1"/>
    </source>
</evidence>
<feature type="compositionally biased region" description="Acidic residues" evidence="2">
    <location>
        <begin position="287"/>
        <end position="298"/>
    </location>
</feature>
<evidence type="ECO:0000313" key="4">
    <source>
        <dbReference type="Proteomes" id="UP000501346"/>
    </source>
</evidence>
<feature type="compositionally biased region" description="Basic and acidic residues" evidence="2">
    <location>
        <begin position="13"/>
        <end position="24"/>
    </location>
</feature>
<sequence length="309" mass="35524">MSEDQRVISQPIELHKLSIVDKHSQGQQQQSHQKQHEVQPESKSPRVTTPLKPKRLAIPISSPQRSTTNQSPVSDHASPISTDQDLIYKLAAKHREINELNFKLEVAQKELKQLELQFKDTLPRNGQQKLGNQNPSEYLSTFTKRIQQTFVDVNNSPNMLKGKKSINDFFSKPNNNVNSNINNTLPNRKPNPPPNRSQRMQNIAPSRSSESTPTSGPPLLPPRNTMKNANTTATGGENTPFLQRILNKFNQMNMEEDEFDDLLEKRKSKKDHYYIKENLGYEYDEVRSEDEDDEEFEPMGDIPVHLFKR</sequence>
<reference evidence="3 4" key="1">
    <citation type="journal article" date="2019" name="BMC Genomics">
        <title>Chromosome level assembly and comparative genome analysis confirm lager-brewing yeasts originated from a single hybridization.</title>
        <authorList>
            <person name="Salazar A.N."/>
            <person name="Gorter de Vries A.R."/>
            <person name="van den Broek M."/>
            <person name="Brouwers N."/>
            <person name="de la Torre Cortes P."/>
            <person name="Kuijpers N.G.A."/>
            <person name="Daran J.G."/>
            <person name="Abeel T."/>
        </authorList>
    </citation>
    <scope>NUCLEOTIDE SEQUENCE [LARGE SCALE GENOMIC DNA]</scope>
    <source>
        <strain evidence="3 4">CBS 1483</strain>
    </source>
</reference>
<feature type="compositionally biased region" description="Polar residues" evidence="2">
    <location>
        <begin position="61"/>
        <end position="80"/>
    </location>
</feature>
<dbReference type="EMBL" id="CP049007">
    <property type="protein sequence ID" value="QID86172.1"/>
    <property type="molecule type" value="Genomic_DNA"/>
</dbReference>
<dbReference type="OrthoDB" id="4061731at2759"/>
<feature type="compositionally biased region" description="Low complexity" evidence="2">
    <location>
        <begin position="174"/>
        <end position="188"/>
    </location>
</feature>
<organism evidence="3 4">
    <name type="scientific">Saccharomyces pastorianus</name>
    <name type="common">Lager yeast</name>
    <name type="synonym">Saccharomyces cerevisiae x Saccharomyces eubayanus</name>
    <dbReference type="NCBI Taxonomy" id="27292"/>
    <lineage>
        <taxon>Eukaryota</taxon>
        <taxon>Fungi</taxon>
        <taxon>Dikarya</taxon>
        <taxon>Ascomycota</taxon>
        <taxon>Saccharomycotina</taxon>
        <taxon>Saccharomycetes</taxon>
        <taxon>Saccharomycetales</taxon>
        <taxon>Saccharomycetaceae</taxon>
        <taxon>Saccharomyces</taxon>
    </lineage>
</organism>
<evidence type="ECO:0000256" key="2">
    <source>
        <dbReference type="SAM" id="MobiDB-lite"/>
    </source>
</evidence>
<proteinExistence type="predicted"/>
<feature type="region of interest" description="Disordered" evidence="2">
    <location>
        <begin position="164"/>
        <end position="239"/>
    </location>
</feature>
<gene>
    <name evidence="3" type="primary">ACF4_2</name>
    <name evidence="3" type="ORF">GRS66_008788</name>
</gene>
<feature type="compositionally biased region" description="Low complexity" evidence="2">
    <location>
        <begin position="228"/>
        <end position="239"/>
    </location>
</feature>
<feature type="region of interest" description="Disordered" evidence="2">
    <location>
        <begin position="285"/>
        <end position="309"/>
    </location>
</feature>
<evidence type="ECO:0000256" key="1">
    <source>
        <dbReference type="SAM" id="Coils"/>
    </source>
</evidence>
<feature type="compositionally biased region" description="Low complexity" evidence="2">
    <location>
        <begin position="205"/>
        <end position="214"/>
    </location>
</feature>
<keyword evidence="1" id="KW-0175">Coiled coil</keyword>
<feature type="region of interest" description="Disordered" evidence="2">
    <location>
        <begin position="1"/>
        <end position="80"/>
    </location>
</feature>
<keyword evidence="4" id="KW-1185">Reference proteome</keyword>
<feature type="compositionally biased region" description="Basic and acidic residues" evidence="2">
    <location>
        <begin position="34"/>
        <end position="44"/>
    </location>
</feature>
<accession>A0A6C1EA90</accession>
<protein>
    <submittedName>
        <fullName evidence="3">Endo-1,3-beta-glucanase Daughter Specific Expression 4</fullName>
    </submittedName>
</protein>
<dbReference type="Proteomes" id="UP000501346">
    <property type="component" value="Chromosome SeX-ScX"/>
</dbReference>
<feature type="coiled-coil region" evidence="1">
    <location>
        <begin position="90"/>
        <end position="117"/>
    </location>
</feature>
<dbReference type="AlphaFoldDB" id="A0A6C1EA90"/>